<dbReference type="AlphaFoldDB" id="A0AAJ2KVU5"/>
<sequence>MYVKTTILMLFILSMVLTSCNIGSKTYEVIWAEQSTSSEETIDSAIKRLSDAKIDFIIDDSGNILINERDLNKAVMCCS</sequence>
<name>A0AAJ2KVU5_ALKPS</name>
<comment type="caution">
    <text evidence="1">The sequence shown here is derived from an EMBL/GenBank/DDBJ whole genome shotgun (WGS) entry which is preliminary data.</text>
</comment>
<dbReference type="RefSeq" id="WP_323466258.1">
    <property type="nucleotide sequence ID" value="NZ_CP144224.1"/>
</dbReference>
<dbReference type="EMBL" id="JAWJAY010000001">
    <property type="protein sequence ID" value="MDV2884813.1"/>
    <property type="molecule type" value="Genomic_DNA"/>
</dbReference>
<organism evidence="1 2">
    <name type="scientific">Alkalihalophilus pseudofirmus</name>
    <name type="common">Bacillus pseudofirmus</name>
    <dbReference type="NCBI Taxonomy" id="79885"/>
    <lineage>
        <taxon>Bacteria</taxon>
        <taxon>Bacillati</taxon>
        <taxon>Bacillota</taxon>
        <taxon>Bacilli</taxon>
        <taxon>Bacillales</taxon>
        <taxon>Bacillaceae</taxon>
        <taxon>Alkalihalophilus</taxon>
    </lineage>
</organism>
<evidence type="ECO:0000313" key="2">
    <source>
        <dbReference type="Proteomes" id="UP001285636"/>
    </source>
</evidence>
<reference evidence="1" key="1">
    <citation type="submission" date="2023-10" db="EMBL/GenBank/DDBJ databases">
        <title>Screening of Alkalihalophilus pseudofirmusBZ-TG-HK211 and Its Alleviation of Salt Stress on Rapeseed Growth.</title>
        <authorList>
            <person name="Zhao B."/>
            <person name="Guo T."/>
        </authorList>
    </citation>
    <scope>NUCLEOTIDE SEQUENCE</scope>
    <source>
        <strain evidence="1">BZ-TG-HK211</strain>
    </source>
</reference>
<evidence type="ECO:0000313" key="1">
    <source>
        <dbReference type="EMBL" id="MDV2884813.1"/>
    </source>
</evidence>
<protein>
    <submittedName>
        <fullName evidence="1">Uncharacterized protein</fullName>
    </submittedName>
</protein>
<accession>A0AAJ2KVU5</accession>
<dbReference type="Proteomes" id="UP001285636">
    <property type="component" value="Unassembled WGS sequence"/>
</dbReference>
<dbReference type="PROSITE" id="PS51257">
    <property type="entry name" value="PROKAR_LIPOPROTEIN"/>
    <property type="match status" value="1"/>
</dbReference>
<gene>
    <name evidence="1" type="ORF">RYX45_06460</name>
</gene>
<proteinExistence type="predicted"/>